<dbReference type="InterPro" id="IPR003749">
    <property type="entry name" value="ThiS/MoaD-like"/>
</dbReference>
<accession>A0ABU1FXE4</accession>
<comment type="caution">
    <text evidence="1">The sequence shown here is derived from an EMBL/GenBank/DDBJ whole genome shotgun (WGS) entry which is preliminary data.</text>
</comment>
<dbReference type="Gene3D" id="3.10.20.30">
    <property type="match status" value="1"/>
</dbReference>
<evidence type="ECO:0000313" key="2">
    <source>
        <dbReference type="Proteomes" id="UP001260872"/>
    </source>
</evidence>
<sequence>MPTVRINDEDTTLPEGATVLEAVSHTTGRELTPEGTPADGGRLGVAAALAGVVVPRSRWSSTALSERDELEIVTAVQGG</sequence>
<keyword evidence="2" id="KW-1185">Reference proteome</keyword>
<dbReference type="Proteomes" id="UP001260872">
    <property type="component" value="Unassembled WGS sequence"/>
</dbReference>
<dbReference type="InterPro" id="IPR010035">
    <property type="entry name" value="Thi_S"/>
</dbReference>
<evidence type="ECO:0000313" key="1">
    <source>
        <dbReference type="EMBL" id="MDR5712818.1"/>
    </source>
</evidence>
<dbReference type="EMBL" id="JAVKGT010000038">
    <property type="protein sequence ID" value="MDR5712818.1"/>
    <property type="molecule type" value="Genomic_DNA"/>
</dbReference>
<dbReference type="InterPro" id="IPR016155">
    <property type="entry name" value="Mopterin_synth/thiamin_S_b"/>
</dbReference>
<dbReference type="NCBIfam" id="TIGR01683">
    <property type="entry name" value="thiS"/>
    <property type="match status" value="1"/>
</dbReference>
<dbReference type="RefSeq" id="WP_310538190.1">
    <property type="nucleotide sequence ID" value="NZ_BAAAOC010000017.1"/>
</dbReference>
<protein>
    <submittedName>
        <fullName evidence="1">Sulfur carrier protein ThiS</fullName>
    </submittedName>
</protein>
<dbReference type="SUPFAM" id="SSF54285">
    <property type="entry name" value="MoaD/ThiS"/>
    <property type="match status" value="1"/>
</dbReference>
<name>A0ABU1FXE4_9MICC</name>
<reference evidence="2" key="1">
    <citation type="submission" date="2023-07" db="EMBL/GenBank/DDBJ databases">
        <title>Description of three actinobacteria isolated from air of manufacturing shop in a pharmaceutical factory.</title>
        <authorList>
            <person name="Zhang D.-F."/>
        </authorList>
    </citation>
    <scope>NUCLEOTIDE SEQUENCE [LARGE SCALE GENOMIC DNA]</scope>
    <source>
        <strain evidence="2">CCTCC AB 207010</strain>
    </source>
</reference>
<dbReference type="Pfam" id="PF02597">
    <property type="entry name" value="ThiS"/>
    <property type="match status" value="1"/>
</dbReference>
<gene>
    <name evidence="1" type="primary">thiS</name>
    <name evidence="1" type="ORF">RH857_11870</name>
</gene>
<dbReference type="InterPro" id="IPR012675">
    <property type="entry name" value="Beta-grasp_dom_sf"/>
</dbReference>
<proteinExistence type="predicted"/>
<organism evidence="1 2">
    <name type="scientific">Nesterenkonia flava</name>
    <dbReference type="NCBI Taxonomy" id="469799"/>
    <lineage>
        <taxon>Bacteria</taxon>
        <taxon>Bacillati</taxon>
        <taxon>Actinomycetota</taxon>
        <taxon>Actinomycetes</taxon>
        <taxon>Micrococcales</taxon>
        <taxon>Micrococcaceae</taxon>
        <taxon>Nesterenkonia</taxon>
    </lineage>
</organism>